<accession>A0AB34FDD1</accession>
<dbReference type="GO" id="GO:1990841">
    <property type="term" value="F:promoter-specific chromatin binding"/>
    <property type="evidence" value="ECO:0007669"/>
    <property type="project" value="TreeGrafter"/>
</dbReference>
<keyword evidence="7" id="KW-1185">Reference proteome</keyword>
<evidence type="ECO:0000256" key="5">
    <source>
        <dbReference type="ARBA" id="ARBA00025730"/>
    </source>
</evidence>
<dbReference type="GO" id="GO:0000124">
    <property type="term" value="C:SAGA complex"/>
    <property type="evidence" value="ECO:0007669"/>
    <property type="project" value="TreeGrafter"/>
</dbReference>
<gene>
    <name evidence="6" type="primary">TAF10</name>
    <name evidence="6" type="ORF">O9K51_10913</name>
</gene>
<dbReference type="GO" id="GO:0004252">
    <property type="term" value="F:serine-type endopeptidase activity"/>
    <property type="evidence" value="ECO:0007669"/>
    <property type="project" value="InterPro"/>
</dbReference>
<dbReference type="SUPFAM" id="SSF52743">
    <property type="entry name" value="Subtilisin-like"/>
    <property type="match status" value="1"/>
</dbReference>
<organism evidence="6 7">
    <name type="scientific">Purpureocillium lavendulum</name>
    <dbReference type="NCBI Taxonomy" id="1247861"/>
    <lineage>
        <taxon>Eukaryota</taxon>
        <taxon>Fungi</taxon>
        <taxon>Dikarya</taxon>
        <taxon>Ascomycota</taxon>
        <taxon>Pezizomycotina</taxon>
        <taxon>Sordariomycetes</taxon>
        <taxon>Hypocreomycetidae</taxon>
        <taxon>Hypocreales</taxon>
        <taxon>Ophiocordycipitaceae</taxon>
        <taxon>Purpureocillium</taxon>
    </lineage>
</organism>
<evidence type="ECO:0000313" key="6">
    <source>
        <dbReference type="EMBL" id="KAJ6436547.1"/>
    </source>
</evidence>
<evidence type="ECO:0000256" key="1">
    <source>
        <dbReference type="ARBA" id="ARBA00004123"/>
    </source>
</evidence>
<dbReference type="Pfam" id="PF03540">
    <property type="entry name" value="TAF10"/>
    <property type="match status" value="1"/>
</dbReference>
<dbReference type="EMBL" id="JAQHRD010000020">
    <property type="protein sequence ID" value="KAJ6436547.1"/>
    <property type="molecule type" value="Genomic_DNA"/>
</dbReference>
<comment type="similarity">
    <text evidence="5">Belongs to the TAF10 family.</text>
</comment>
<dbReference type="AlphaFoldDB" id="A0AB34FDD1"/>
<reference evidence="6" key="1">
    <citation type="submission" date="2023-01" db="EMBL/GenBank/DDBJ databases">
        <title>The growth and conidiation of Purpureocillium lavendulum are regulated by nitrogen source and histone H3K14 acetylation.</title>
        <authorList>
            <person name="Tang P."/>
            <person name="Han J."/>
            <person name="Zhang C."/>
            <person name="Tang P."/>
            <person name="Qi F."/>
            <person name="Zhang K."/>
            <person name="Liang L."/>
        </authorList>
    </citation>
    <scope>NUCLEOTIDE SEQUENCE</scope>
    <source>
        <strain evidence="6">YMF1.00683</strain>
    </source>
</reference>
<keyword evidence="4" id="KW-0539">Nucleus</keyword>
<dbReference type="InterPro" id="IPR003923">
    <property type="entry name" value="TAF10"/>
</dbReference>
<evidence type="ECO:0000256" key="4">
    <source>
        <dbReference type="ARBA" id="ARBA00023242"/>
    </source>
</evidence>
<dbReference type="Proteomes" id="UP001163105">
    <property type="component" value="Unassembled WGS sequence"/>
</dbReference>
<sequence>MGTPLHSGGSGIRTEITPFMEAFEVEVSLAIEPPFDANGIAAWASRPACDHKERITRRDRLRALGVDRAMLVGWPATLSATFAVAACYEYDTLYREMIEDSCKYILQGLTIPASVIHFPDADDRISGSSLATAVATGLSSLILSCLWPANPEQQFLELRWVKLKEKLNEMPSHSNSKYADLPPAPQTDPQLARLLALATQRFVADIAADAYQYGRICGASNTSNPMGSLGAAAGFPIPDSRPAAKPAGGTQNRTVLTMEDLGMAVGEYGVNVKRGEFYR</sequence>
<protein>
    <submittedName>
        <fullName evidence="6">Transcription initiation factor TFIID</fullName>
    </submittedName>
</protein>
<dbReference type="GO" id="GO:0006367">
    <property type="term" value="P:transcription initiation at RNA polymerase II promoter"/>
    <property type="evidence" value="ECO:0007669"/>
    <property type="project" value="TreeGrafter"/>
</dbReference>
<dbReference type="GO" id="GO:0006508">
    <property type="term" value="P:proteolysis"/>
    <property type="evidence" value="ECO:0007669"/>
    <property type="project" value="InterPro"/>
</dbReference>
<proteinExistence type="inferred from homology"/>
<dbReference type="GO" id="GO:0016251">
    <property type="term" value="F:RNA polymerase II general transcription initiation factor activity"/>
    <property type="evidence" value="ECO:0007669"/>
    <property type="project" value="TreeGrafter"/>
</dbReference>
<evidence type="ECO:0000256" key="3">
    <source>
        <dbReference type="ARBA" id="ARBA00023163"/>
    </source>
</evidence>
<comment type="subcellular location">
    <subcellularLocation>
        <location evidence="1">Nucleus</location>
    </subcellularLocation>
</comment>
<comment type="caution">
    <text evidence="6">The sequence shown here is derived from an EMBL/GenBank/DDBJ whole genome shotgun (WGS) entry which is preliminary data.</text>
</comment>
<keyword evidence="2" id="KW-0805">Transcription regulation</keyword>
<evidence type="ECO:0000256" key="2">
    <source>
        <dbReference type="ARBA" id="ARBA00023015"/>
    </source>
</evidence>
<evidence type="ECO:0000313" key="7">
    <source>
        <dbReference type="Proteomes" id="UP001163105"/>
    </source>
</evidence>
<dbReference type="InterPro" id="IPR036852">
    <property type="entry name" value="Peptidase_S8/S53_dom_sf"/>
</dbReference>
<dbReference type="GO" id="GO:0005669">
    <property type="term" value="C:transcription factor TFIID complex"/>
    <property type="evidence" value="ECO:0007669"/>
    <property type="project" value="TreeGrafter"/>
</dbReference>
<dbReference type="PRINTS" id="PR01443">
    <property type="entry name" value="TFIID30KDSUB"/>
</dbReference>
<dbReference type="PANTHER" id="PTHR21242">
    <property type="entry name" value="TRANSCRIPTION INITIATION FACTOR TFIID SUBUNIT 10"/>
    <property type="match status" value="1"/>
</dbReference>
<keyword evidence="3" id="KW-0804">Transcription</keyword>
<dbReference type="PANTHER" id="PTHR21242:SF0">
    <property type="entry name" value="TRANSCRIPTION INITIATION FACTOR TFIID SUBUNIT 10"/>
    <property type="match status" value="1"/>
</dbReference>
<name>A0AB34FDD1_9HYPO</name>
<dbReference type="CDD" id="cd07982">
    <property type="entry name" value="HFD_TAF10"/>
    <property type="match status" value="1"/>
</dbReference>